<name>A0A1R0GZF4_9FUNG</name>
<feature type="transmembrane region" description="Helical" evidence="7">
    <location>
        <begin position="24"/>
        <end position="41"/>
    </location>
</feature>
<feature type="transmembrane region" description="Helical" evidence="7">
    <location>
        <begin position="87"/>
        <end position="110"/>
    </location>
</feature>
<organism evidence="9 10">
    <name type="scientific">Smittium mucronatum</name>
    <dbReference type="NCBI Taxonomy" id="133383"/>
    <lineage>
        <taxon>Eukaryota</taxon>
        <taxon>Fungi</taxon>
        <taxon>Fungi incertae sedis</taxon>
        <taxon>Zoopagomycota</taxon>
        <taxon>Kickxellomycotina</taxon>
        <taxon>Harpellomycetes</taxon>
        <taxon>Harpellales</taxon>
        <taxon>Legeriomycetaceae</taxon>
        <taxon>Smittium</taxon>
    </lineage>
</organism>
<feature type="transmembrane region" description="Helical" evidence="7">
    <location>
        <begin position="229"/>
        <end position="253"/>
    </location>
</feature>
<keyword evidence="5 7" id="KW-0472">Membrane</keyword>
<evidence type="ECO:0000256" key="4">
    <source>
        <dbReference type="ARBA" id="ARBA00022989"/>
    </source>
</evidence>
<keyword evidence="4 7" id="KW-1133">Transmembrane helix</keyword>
<dbReference type="PANTHER" id="PTHR23506">
    <property type="entry name" value="GH10249P"/>
    <property type="match status" value="1"/>
</dbReference>
<feature type="transmembrane region" description="Helical" evidence="7">
    <location>
        <begin position="62"/>
        <end position="81"/>
    </location>
</feature>
<evidence type="ECO:0000256" key="5">
    <source>
        <dbReference type="ARBA" id="ARBA00023136"/>
    </source>
</evidence>
<evidence type="ECO:0000256" key="2">
    <source>
        <dbReference type="ARBA" id="ARBA00022448"/>
    </source>
</evidence>
<accession>A0A1R0GZF4</accession>
<dbReference type="Gene3D" id="1.20.1250.20">
    <property type="entry name" value="MFS general substrate transporter like domains"/>
    <property type="match status" value="1"/>
</dbReference>
<evidence type="ECO:0000313" key="9">
    <source>
        <dbReference type="EMBL" id="OLY82246.1"/>
    </source>
</evidence>
<dbReference type="InterPro" id="IPR050930">
    <property type="entry name" value="MFS_Vesicular_Transporter"/>
</dbReference>
<dbReference type="EMBL" id="LSSL01004423">
    <property type="protein sequence ID" value="OLY79467.1"/>
    <property type="molecule type" value="Genomic_DNA"/>
</dbReference>
<feature type="region of interest" description="Disordered" evidence="6">
    <location>
        <begin position="176"/>
        <end position="195"/>
    </location>
</feature>
<comment type="subcellular location">
    <subcellularLocation>
        <location evidence="1">Membrane</location>
        <topology evidence="1">Multi-pass membrane protein</topology>
    </subcellularLocation>
</comment>
<gene>
    <name evidence="9" type="ORF">AYI68_g3636</name>
    <name evidence="8" type="ORF">AYI68_g6465</name>
</gene>
<keyword evidence="2" id="KW-0813">Transport</keyword>
<comment type="caution">
    <text evidence="9">The sequence shown here is derived from an EMBL/GenBank/DDBJ whole genome shotgun (WGS) entry which is preliminary data.</text>
</comment>
<dbReference type="AlphaFoldDB" id="A0A1R0GZF4"/>
<sequence length="258" mass="28145">MTGSIELVLPLEFSQKFGLSSDKIGYTFIAFSVPSVIGSLLTGKLMNSEFLKRRVNEHKKRYIIILVGNVIAGIIVILTGIQKSLVAFIVFMAMNGLATGCGNVPVMAALGAHIDLMSKREGLELENQNVSKSDLSKYSPNFEIEPQMPISQVDMNKNYELPAILSMENSEIQREEPDIKSDKIKSPKKDISTSSGGNGQVYSLYNVAYSLAAIIVPIVSSSIYKTSGLLSVCLFLGFLLILGTSGSMIYIIFRGFKP</sequence>
<dbReference type="SUPFAM" id="SSF103473">
    <property type="entry name" value="MFS general substrate transporter"/>
    <property type="match status" value="1"/>
</dbReference>
<dbReference type="InterPro" id="IPR036259">
    <property type="entry name" value="MFS_trans_sf"/>
</dbReference>
<dbReference type="STRING" id="133383.A0A1R0GZF4"/>
<feature type="transmembrane region" description="Helical" evidence="7">
    <location>
        <begin position="204"/>
        <end position="223"/>
    </location>
</feature>
<evidence type="ECO:0000256" key="6">
    <source>
        <dbReference type="SAM" id="MobiDB-lite"/>
    </source>
</evidence>
<reference evidence="9 10" key="1">
    <citation type="journal article" date="2016" name="Mol. Biol. Evol.">
        <title>Genome-Wide Survey of Gut Fungi (Harpellales) Reveals the First Horizontally Transferred Ubiquitin Gene from a Mosquito Host.</title>
        <authorList>
            <person name="Wang Y."/>
            <person name="White M.M."/>
            <person name="Kvist S."/>
            <person name="Moncalvo J.M."/>
        </authorList>
    </citation>
    <scope>NUCLEOTIDE SEQUENCE [LARGE SCALE GENOMIC DNA]</scope>
    <source>
        <strain evidence="9 10">ALG-7-W6</strain>
    </source>
</reference>
<keyword evidence="10" id="KW-1185">Reference proteome</keyword>
<dbReference type="Pfam" id="PF07690">
    <property type="entry name" value="MFS_1"/>
    <property type="match status" value="1"/>
</dbReference>
<reference evidence="9" key="2">
    <citation type="submission" date="2017-01" db="EMBL/GenBank/DDBJ databases">
        <authorList>
            <person name="Mah S.A."/>
            <person name="Swanson W.J."/>
            <person name="Moy G.W."/>
            <person name="Vacquier V.D."/>
        </authorList>
    </citation>
    <scope>NUCLEOTIDE SEQUENCE</scope>
    <source>
        <strain evidence="9">ALG-7-W6</strain>
    </source>
</reference>
<feature type="compositionally biased region" description="Basic and acidic residues" evidence="6">
    <location>
        <begin position="176"/>
        <end position="191"/>
    </location>
</feature>
<evidence type="ECO:0000313" key="8">
    <source>
        <dbReference type="EMBL" id="OLY79467.1"/>
    </source>
</evidence>
<dbReference type="PANTHER" id="PTHR23506:SF23">
    <property type="entry name" value="GH10249P"/>
    <property type="match status" value="1"/>
</dbReference>
<dbReference type="GO" id="GO:0022857">
    <property type="term" value="F:transmembrane transporter activity"/>
    <property type="evidence" value="ECO:0007669"/>
    <property type="project" value="InterPro"/>
</dbReference>
<protein>
    <submittedName>
        <fullName evidence="9">Uncharacterized protein</fullName>
    </submittedName>
</protein>
<evidence type="ECO:0000256" key="1">
    <source>
        <dbReference type="ARBA" id="ARBA00004141"/>
    </source>
</evidence>
<evidence type="ECO:0000256" key="7">
    <source>
        <dbReference type="SAM" id="Phobius"/>
    </source>
</evidence>
<dbReference type="InterPro" id="IPR011701">
    <property type="entry name" value="MFS"/>
</dbReference>
<proteinExistence type="predicted"/>
<dbReference type="EMBL" id="LSSL01001734">
    <property type="protein sequence ID" value="OLY82246.1"/>
    <property type="molecule type" value="Genomic_DNA"/>
</dbReference>
<dbReference type="Proteomes" id="UP000187455">
    <property type="component" value="Unassembled WGS sequence"/>
</dbReference>
<dbReference type="GO" id="GO:0016020">
    <property type="term" value="C:membrane"/>
    <property type="evidence" value="ECO:0007669"/>
    <property type="project" value="UniProtKB-SubCell"/>
</dbReference>
<evidence type="ECO:0000313" key="10">
    <source>
        <dbReference type="Proteomes" id="UP000187455"/>
    </source>
</evidence>
<evidence type="ECO:0000256" key="3">
    <source>
        <dbReference type="ARBA" id="ARBA00022692"/>
    </source>
</evidence>
<dbReference type="OrthoDB" id="5086884at2759"/>
<keyword evidence="3 7" id="KW-0812">Transmembrane</keyword>